<dbReference type="InterPro" id="IPR016137">
    <property type="entry name" value="RGS"/>
</dbReference>
<dbReference type="PANTHER" id="PTHR22775">
    <property type="entry name" value="SORTING NEXIN"/>
    <property type="match status" value="1"/>
</dbReference>
<evidence type="ECO:0000256" key="1">
    <source>
        <dbReference type="SAM" id="MobiDB-lite"/>
    </source>
</evidence>
<feature type="region of interest" description="Disordered" evidence="1">
    <location>
        <begin position="549"/>
        <end position="624"/>
    </location>
</feature>
<dbReference type="Proteomes" id="UP000095280">
    <property type="component" value="Unplaced"/>
</dbReference>
<dbReference type="WBParaSite" id="maker-uti_cns_0003586-snap-gene-0.4-mRNA-1">
    <property type="protein sequence ID" value="maker-uti_cns_0003586-snap-gene-0.4-mRNA-1"/>
    <property type="gene ID" value="maker-uti_cns_0003586-snap-gene-0.4"/>
</dbReference>
<reference evidence="5" key="1">
    <citation type="submission" date="2016-11" db="UniProtKB">
        <authorList>
            <consortium name="WormBaseParasite"/>
        </authorList>
    </citation>
    <scope>IDENTIFICATION</scope>
</reference>
<dbReference type="InterPro" id="IPR044926">
    <property type="entry name" value="RGS_subdomain_2"/>
</dbReference>
<sequence length="986" mass="105654">LFLLCCSLILLIRAAASLADRRGVCSFAVEEQQQQQKQRPEEDQKEAEDPGIKLLDPQVAAAVAELAELVFHRQLAGEAWCPASLSRRFRRLIQRFLLAAAVRLARVDWHRLCHRRLLPLAAAHALQLRRCQQSRQQLGRPARPAAKLPVPEFLRNDADERRLLQAVAGRLLDSLDSEAAALGRCLPVRVALTDLLARYVLQPAMDSATCPEVLARLVSGHLAERSRRIRYERIAAGSFEDFVRQILQCESAPALRQLRASVRAEILHASALRTLQRQQQQGAQAAVQYSSKAGQLMNRDLRRYLNQLGQCEALCQQRLAGLLSDKSVGVGGIGDGGGGGGCDDGSGESYSREFDDLEDVEAERASLQVYSLQVILEHEAFRAEFRRFVSQRQPDEAVLLDYWAAAKRLSELAAAADCSSELALRRLYDEAWQLYKRYLHRGTSQLVYIAPATQSAAVNFNLARDFLLGRSLSVEGFEAIARDVANCAEQFWYCTFVISPQFENFCRRGLTPDNALADGDNSSSLASTYLSTSASLGTISASVKSTSASSGMTSASVKSTSASSGMTSASVKSTSASSGMTSASVKSTSASSGMTSAPVKSTSASVNSTSTSSGTTSASVKSTSASSGMASASSEMTSASFMSTSVSSGMASLASAPAETKSSLPAASSAALSKLATLPPDDPCSDALAALDARIRRKQVQLDAFQRHNVDCGDDIDAAVFPSAAFSDRLAAELSGLHLERRRLIAYAEIADAWMERLGRWRVRLLTDARSGASSVLFQVCCPPQASGTESVPAGDCIGWQVSVSLESVRRLSVELSQLLSSASARRSSAGISRALSRPGPESAEAYLNAALSDPVACACDSLHRLLTESAYTAHPRSSHDLPKPPPLPPLPRRPADGLGPLCISPSLKSISASQQLQQKQSQASSSAASAPRRLLHLFAMHAGGQTTAERWCRDLLAAWTGPEASLSYLSALRDTLWPPAEAAAS</sequence>
<dbReference type="Gene3D" id="1.10.167.10">
    <property type="entry name" value="Regulator of G-protein Signalling 4, domain 2"/>
    <property type="match status" value="1"/>
</dbReference>
<dbReference type="PANTHER" id="PTHR22775:SF3">
    <property type="entry name" value="SORTING NEXIN-13"/>
    <property type="match status" value="1"/>
</dbReference>
<evidence type="ECO:0000256" key="2">
    <source>
        <dbReference type="SAM" id="SignalP"/>
    </source>
</evidence>
<keyword evidence="2" id="KW-0732">Signal</keyword>
<dbReference type="SUPFAM" id="SSF48097">
    <property type="entry name" value="Regulator of G-protein signaling, RGS"/>
    <property type="match status" value="1"/>
</dbReference>
<evidence type="ECO:0000259" key="3">
    <source>
        <dbReference type="PROSITE" id="PS50132"/>
    </source>
</evidence>
<protein>
    <submittedName>
        <fullName evidence="5">RGS domain-containing protein</fullName>
    </submittedName>
</protein>
<accession>A0A1I8GXS3</accession>
<dbReference type="PROSITE" id="PS50132">
    <property type="entry name" value="RGS"/>
    <property type="match status" value="1"/>
</dbReference>
<feature type="signal peptide" evidence="2">
    <location>
        <begin position="1"/>
        <end position="19"/>
    </location>
</feature>
<feature type="compositionally biased region" description="Pro residues" evidence="1">
    <location>
        <begin position="884"/>
        <end position="893"/>
    </location>
</feature>
<feature type="domain" description="RGS" evidence="3">
    <location>
        <begin position="371"/>
        <end position="506"/>
    </location>
</feature>
<dbReference type="InterPro" id="IPR003114">
    <property type="entry name" value="Phox_assoc"/>
</dbReference>
<evidence type="ECO:0000313" key="5">
    <source>
        <dbReference type="WBParaSite" id="maker-uti_cns_0003586-snap-gene-0.4-mRNA-1"/>
    </source>
</evidence>
<dbReference type="GO" id="GO:0035091">
    <property type="term" value="F:phosphatidylinositol binding"/>
    <property type="evidence" value="ECO:0007669"/>
    <property type="project" value="TreeGrafter"/>
</dbReference>
<organism evidence="4 5">
    <name type="scientific">Macrostomum lignano</name>
    <dbReference type="NCBI Taxonomy" id="282301"/>
    <lineage>
        <taxon>Eukaryota</taxon>
        <taxon>Metazoa</taxon>
        <taxon>Spiralia</taxon>
        <taxon>Lophotrochozoa</taxon>
        <taxon>Platyhelminthes</taxon>
        <taxon>Rhabditophora</taxon>
        <taxon>Macrostomorpha</taxon>
        <taxon>Macrostomida</taxon>
        <taxon>Macrostomidae</taxon>
        <taxon>Macrostomum</taxon>
    </lineage>
</organism>
<feature type="chain" id="PRO_5009319743" evidence="2">
    <location>
        <begin position="20"/>
        <end position="986"/>
    </location>
</feature>
<keyword evidence="4" id="KW-1185">Reference proteome</keyword>
<dbReference type="AlphaFoldDB" id="A0A1I8GXS3"/>
<proteinExistence type="predicted"/>
<feature type="region of interest" description="Disordered" evidence="1">
    <location>
        <begin position="874"/>
        <end position="896"/>
    </location>
</feature>
<dbReference type="InterPro" id="IPR036305">
    <property type="entry name" value="RGS_sf"/>
</dbReference>
<name>A0A1I8GXS3_9PLAT</name>
<evidence type="ECO:0000313" key="4">
    <source>
        <dbReference type="Proteomes" id="UP000095280"/>
    </source>
</evidence>
<dbReference type="Pfam" id="PF02194">
    <property type="entry name" value="PXA"/>
    <property type="match status" value="1"/>
</dbReference>